<feature type="compositionally biased region" description="Polar residues" evidence="6">
    <location>
        <begin position="1"/>
        <end position="22"/>
    </location>
</feature>
<evidence type="ECO:0000256" key="2">
    <source>
        <dbReference type="ARBA" id="ARBA00022491"/>
    </source>
</evidence>
<dbReference type="InterPro" id="IPR009057">
    <property type="entry name" value="Homeodomain-like_sf"/>
</dbReference>
<evidence type="ECO:0000256" key="6">
    <source>
        <dbReference type="SAM" id="MobiDB-lite"/>
    </source>
</evidence>
<dbReference type="Pfam" id="PF05225">
    <property type="entry name" value="HTH_psq"/>
    <property type="match status" value="1"/>
</dbReference>
<keyword evidence="4" id="KW-0804">Transcription</keyword>
<organism evidence="8 9">
    <name type="scientific">Phaedon cochleariae</name>
    <name type="common">Mustard beetle</name>
    <dbReference type="NCBI Taxonomy" id="80249"/>
    <lineage>
        <taxon>Eukaryota</taxon>
        <taxon>Metazoa</taxon>
        <taxon>Ecdysozoa</taxon>
        <taxon>Arthropoda</taxon>
        <taxon>Hexapoda</taxon>
        <taxon>Insecta</taxon>
        <taxon>Pterygota</taxon>
        <taxon>Neoptera</taxon>
        <taxon>Endopterygota</taxon>
        <taxon>Coleoptera</taxon>
        <taxon>Polyphaga</taxon>
        <taxon>Cucujiformia</taxon>
        <taxon>Chrysomeloidea</taxon>
        <taxon>Chrysomelidae</taxon>
        <taxon>Chrysomelinae</taxon>
        <taxon>Chrysomelini</taxon>
        <taxon>Phaedon</taxon>
    </lineage>
</organism>
<dbReference type="OrthoDB" id="70376at2759"/>
<keyword evidence="5" id="KW-0539">Nucleus</keyword>
<protein>
    <recommendedName>
        <fullName evidence="7">HTH psq-type domain-containing protein</fullName>
    </recommendedName>
</protein>
<proteinExistence type="predicted"/>
<feature type="domain" description="HTH psq-type" evidence="7">
    <location>
        <begin position="266"/>
        <end position="304"/>
    </location>
</feature>
<evidence type="ECO:0000313" key="9">
    <source>
        <dbReference type="Proteomes" id="UP001153737"/>
    </source>
</evidence>
<gene>
    <name evidence="8" type="ORF">PHAECO_LOCUS7796</name>
</gene>
<dbReference type="GO" id="GO:0003677">
    <property type="term" value="F:DNA binding"/>
    <property type="evidence" value="ECO:0007669"/>
    <property type="project" value="InterPro"/>
</dbReference>
<dbReference type="GO" id="GO:0005654">
    <property type="term" value="C:nucleoplasm"/>
    <property type="evidence" value="ECO:0007669"/>
    <property type="project" value="UniProtKB-ARBA"/>
</dbReference>
<keyword evidence="2" id="KW-0678">Repressor</keyword>
<evidence type="ECO:0000256" key="3">
    <source>
        <dbReference type="ARBA" id="ARBA00023015"/>
    </source>
</evidence>
<feature type="compositionally biased region" description="Basic and acidic residues" evidence="6">
    <location>
        <begin position="66"/>
        <end position="79"/>
    </location>
</feature>
<keyword evidence="3" id="KW-0805">Transcription regulation</keyword>
<reference evidence="8" key="2">
    <citation type="submission" date="2022-10" db="EMBL/GenBank/DDBJ databases">
        <authorList>
            <consortium name="ENA_rothamsted_submissions"/>
            <consortium name="culmorum"/>
            <person name="King R."/>
        </authorList>
    </citation>
    <scope>NUCLEOTIDE SEQUENCE</scope>
</reference>
<evidence type="ECO:0000256" key="4">
    <source>
        <dbReference type="ARBA" id="ARBA00023163"/>
    </source>
</evidence>
<reference evidence="8" key="1">
    <citation type="submission" date="2022-01" db="EMBL/GenBank/DDBJ databases">
        <authorList>
            <person name="King R."/>
        </authorList>
    </citation>
    <scope>NUCLEOTIDE SEQUENCE</scope>
</reference>
<name>A0A9N9X3G5_PHACE</name>
<feature type="region of interest" description="Disordered" evidence="6">
    <location>
        <begin position="157"/>
        <end position="179"/>
    </location>
</feature>
<dbReference type="InterPro" id="IPR013907">
    <property type="entry name" value="Sds3"/>
</dbReference>
<feature type="compositionally biased region" description="Acidic residues" evidence="6">
    <location>
        <begin position="38"/>
        <end position="64"/>
    </location>
</feature>
<keyword evidence="9" id="KW-1185">Reference proteome</keyword>
<dbReference type="EMBL" id="OU896710">
    <property type="protein sequence ID" value="CAG9820629.1"/>
    <property type="molecule type" value="Genomic_DNA"/>
</dbReference>
<dbReference type="Proteomes" id="UP001153737">
    <property type="component" value="Chromosome 4"/>
</dbReference>
<dbReference type="AlphaFoldDB" id="A0A9N9X3G5"/>
<evidence type="ECO:0000313" key="8">
    <source>
        <dbReference type="EMBL" id="CAG9820629.1"/>
    </source>
</evidence>
<dbReference type="PANTHER" id="PTHR21964">
    <property type="entry name" value="BREAST CANCER METASTASIS-SUPPRESSOR 1"/>
    <property type="match status" value="1"/>
</dbReference>
<feature type="region of interest" description="Disordered" evidence="6">
    <location>
        <begin position="1"/>
        <end position="79"/>
    </location>
</feature>
<evidence type="ECO:0000256" key="5">
    <source>
        <dbReference type="ARBA" id="ARBA00023242"/>
    </source>
</evidence>
<accession>A0A9N9X3G5</accession>
<evidence type="ECO:0000256" key="1">
    <source>
        <dbReference type="ARBA" id="ARBA00004123"/>
    </source>
</evidence>
<dbReference type="Gene3D" id="1.10.10.60">
    <property type="entry name" value="Homeodomain-like"/>
    <property type="match status" value="1"/>
</dbReference>
<dbReference type="SUPFAM" id="SSF46689">
    <property type="entry name" value="Homeodomain-like"/>
    <property type="match status" value="1"/>
</dbReference>
<feature type="compositionally biased region" description="Polar residues" evidence="6">
    <location>
        <begin position="167"/>
        <end position="179"/>
    </location>
</feature>
<comment type="subcellular location">
    <subcellularLocation>
        <location evidence="1">Nucleus</location>
    </subcellularLocation>
</comment>
<sequence length="330" mass="37980">MDRFSNDVNCSPPTTKVQNLENMSFLGSPYSNSYKDYDDYEGEDDEETEEPHDESDEDTEDASETDTGRQHEPLEIKEQMYQDKLANLKKKLQQLKDGTHHEYNKKVKPVMTRKLRRRPNDPMPLPEKRRKAPAAQITYLLEEKDVENDLRIINKGNVPTPVRKQSENSSSSSPAHVQGISIQQVTEVPLIETKIEDGKLLYEKRWYHRGQSVFVEGRDMPKFPANISAIGNDAIWVKKSDGAKMPRHYRKKFGPRGKKNYYEKFLQRAVAAVKDKKISMKAAAERFAIPYSTINDHYHGRHPLKYGRPSALDENGEKMLAGGLQLWAFP</sequence>
<evidence type="ECO:0000259" key="7">
    <source>
        <dbReference type="Pfam" id="PF05225"/>
    </source>
</evidence>
<dbReference type="GO" id="GO:0010468">
    <property type="term" value="P:regulation of gene expression"/>
    <property type="evidence" value="ECO:0007669"/>
    <property type="project" value="UniProtKB-ARBA"/>
</dbReference>
<dbReference type="InterPro" id="IPR007889">
    <property type="entry name" value="HTH_Psq"/>
</dbReference>